<dbReference type="Proteomes" id="UP001295740">
    <property type="component" value="Unassembled WGS sequence"/>
</dbReference>
<dbReference type="PROSITE" id="PS51015">
    <property type="entry name" value="YDG"/>
    <property type="match status" value="1"/>
</dbReference>
<organism evidence="4 5">
    <name type="scientific">Anthostomella pinea</name>
    <dbReference type="NCBI Taxonomy" id="933095"/>
    <lineage>
        <taxon>Eukaryota</taxon>
        <taxon>Fungi</taxon>
        <taxon>Dikarya</taxon>
        <taxon>Ascomycota</taxon>
        <taxon>Pezizomycotina</taxon>
        <taxon>Sordariomycetes</taxon>
        <taxon>Xylariomycetidae</taxon>
        <taxon>Xylariales</taxon>
        <taxon>Xylariaceae</taxon>
        <taxon>Anthostomella</taxon>
    </lineage>
</organism>
<comment type="caution">
    <text evidence="4">The sequence shown here is derived from an EMBL/GenBank/DDBJ whole genome shotgun (WGS) entry which is preliminary data.</text>
</comment>
<accession>A0AAI8VLG2</accession>
<protein>
    <submittedName>
        <fullName evidence="4">Uu.00g083020.m01.CDS01</fullName>
    </submittedName>
</protein>
<dbReference type="InterPro" id="IPR015947">
    <property type="entry name" value="PUA-like_sf"/>
</dbReference>
<name>A0AAI8VLG2_9PEZI</name>
<dbReference type="GO" id="GO:0005634">
    <property type="term" value="C:nucleus"/>
    <property type="evidence" value="ECO:0007669"/>
    <property type="project" value="UniProtKB-SubCell"/>
</dbReference>
<evidence type="ECO:0000256" key="1">
    <source>
        <dbReference type="ARBA" id="ARBA00023242"/>
    </source>
</evidence>
<dbReference type="SUPFAM" id="SSF88697">
    <property type="entry name" value="PUA domain-like"/>
    <property type="match status" value="1"/>
</dbReference>
<proteinExistence type="predicted"/>
<feature type="domain" description="YDG" evidence="3">
    <location>
        <begin position="1"/>
        <end position="86"/>
    </location>
</feature>
<comment type="subcellular location">
    <subcellularLocation>
        <location evidence="2">Nucleus</location>
    </subcellularLocation>
</comment>
<keyword evidence="5" id="KW-1185">Reference proteome</keyword>
<evidence type="ECO:0000313" key="4">
    <source>
        <dbReference type="EMBL" id="CAJ2507116.1"/>
    </source>
</evidence>
<reference evidence="4" key="1">
    <citation type="submission" date="2023-10" db="EMBL/GenBank/DDBJ databases">
        <authorList>
            <person name="Hackl T."/>
        </authorList>
    </citation>
    <scope>NUCLEOTIDE SEQUENCE</scope>
</reference>
<gene>
    <name evidence="4" type="ORF">KHLLAP_LOCUS7584</name>
</gene>
<dbReference type="InterPro" id="IPR003105">
    <property type="entry name" value="SRA_YDG"/>
</dbReference>
<keyword evidence="1 2" id="KW-0539">Nucleus</keyword>
<dbReference type="InterPro" id="IPR036987">
    <property type="entry name" value="SRA-YDG_sf"/>
</dbReference>
<dbReference type="Gene3D" id="2.30.280.10">
    <property type="entry name" value="SRA-YDG"/>
    <property type="match status" value="1"/>
</dbReference>
<dbReference type="AlphaFoldDB" id="A0AAI8VLG2"/>
<evidence type="ECO:0000313" key="5">
    <source>
        <dbReference type="Proteomes" id="UP001295740"/>
    </source>
</evidence>
<evidence type="ECO:0000256" key="2">
    <source>
        <dbReference type="PROSITE-ProRule" id="PRU00358"/>
    </source>
</evidence>
<dbReference type="EMBL" id="CAUWAG010000010">
    <property type="protein sequence ID" value="CAJ2507116.1"/>
    <property type="molecule type" value="Genomic_DNA"/>
</dbReference>
<dbReference type="Pfam" id="PF02182">
    <property type="entry name" value="SAD_SRA"/>
    <property type="match status" value="1"/>
</dbReference>
<evidence type="ECO:0000259" key="3">
    <source>
        <dbReference type="PROSITE" id="PS51015"/>
    </source>
</evidence>
<sequence>MLHDRIISDKYEDLDQDKGDVVFYFGSNSHAIDDPDNPSPSTSGTKALQASWATNLPVRVLRSGGSTKGPKGKNKYLPPCKIRYDE</sequence>